<dbReference type="EnsemblMetazoa" id="CapteT204178">
    <property type="protein sequence ID" value="CapteP204178"/>
    <property type="gene ID" value="CapteG204178"/>
</dbReference>
<protein>
    <submittedName>
        <fullName evidence="1 2">Uncharacterized protein</fullName>
    </submittedName>
</protein>
<dbReference type="EMBL" id="AMQN01007470">
    <property type="status" value="NOT_ANNOTATED_CDS"/>
    <property type="molecule type" value="Genomic_DNA"/>
</dbReference>
<sequence>MADPGTRDGSSSANCPRKCATTRKDFPFALARCDYFRNFIDSWNFTSNFQKRIRGNLPSHKGWRLCLNAFHQLSEELLVKQKVMTFLYVRKLNQDHVEKLHCLIRGYNGFKDHPDLPAYVVARRCLAAGASTTELRNTSSPGANCEALSTRIVDCFPFSLVSEATHLERSRQTETTVHFTYEMLVEVVALKFAEYIASLAILRSYEFK</sequence>
<dbReference type="Proteomes" id="UP000014760">
    <property type="component" value="Unassembled WGS sequence"/>
</dbReference>
<reference evidence="2" key="3">
    <citation type="submission" date="2015-06" db="UniProtKB">
        <authorList>
            <consortium name="EnsemblMetazoa"/>
        </authorList>
    </citation>
    <scope>IDENTIFICATION</scope>
</reference>
<accession>R7UIB7</accession>
<reference evidence="3" key="1">
    <citation type="submission" date="2012-12" db="EMBL/GenBank/DDBJ databases">
        <authorList>
            <person name="Hellsten U."/>
            <person name="Grimwood J."/>
            <person name="Chapman J.A."/>
            <person name="Shapiro H."/>
            <person name="Aerts A."/>
            <person name="Otillar R.P."/>
            <person name="Terry A.Y."/>
            <person name="Boore J.L."/>
            <person name="Simakov O."/>
            <person name="Marletaz F."/>
            <person name="Cho S.-J."/>
            <person name="Edsinger-Gonzales E."/>
            <person name="Havlak P."/>
            <person name="Kuo D.-H."/>
            <person name="Larsson T."/>
            <person name="Lv J."/>
            <person name="Arendt D."/>
            <person name="Savage R."/>
            <person name="Osoegawa K."/>
            <person name="de Jong P."/>
            <person name="Lindberg D.R."/>
            <person name="Seaver E.C."/>
            <person name="Weisblat D.A."/>
            <person name="Putnam N.H."/>
            <person name="Grigoriev I.V."/>
            <person name="Rokhsar D.S."/>
        </authorList>
    </citation>
    <scope>NUCLEOTIDE SEQUENCE</scope>
    <source>
        <strain evidence="3">I ESC-2004</strain>
    </source>
</reference>
<dbReference type="OrthoDB" id="10063305at2759"/>
<evidence type="ECO:0000313" key="3">
    <source>
        <dbReference type="Proteomes" id="UP000014760"/>
    </source>
</evidence>
<dbReference type="EMBL" id="KB300771">
    <property type="protein sequence ID" value="ELU06309.1"/>
    <property type="molecule type" value="Genomic_DNA"/>
</dbReference>
<dbReference type="STRING" id="283909.R7UIB7"/>
<evidence type="ECO:0000313" key="2">
    <source>
        <dbReference type="EnsemblMetazoa" id="CapteP204178"/>
    </source>
</evidence>
<evidence type="ECO:0000313" key="1">
    <source>
        <dbReference type="EMBL" id="ELU06309.1"/>
    </source>
</evidence>
<dbReference type="HOGENOM" id="CLU_1322018_0_0_1"/>
<organism evidence="1">
    <name type="scientific">Capitella teleta</name>
    <name type="common">Polychaete worm</name>
    <dbReference type="NCBI Taxonomy" id="283909"/>
    <lineage>
        <taxon>Eukaryota</taxon>
        <taxon>Metazoa</taxon>
        <taxon>Spiralia</taxon>
        <taxon>Lophotrochozoa</taxon>
        <taxon>Annelida</taxon>
        <taxon>Polychaeta</taxon>
        <taxon>Sedentaria</taxon>
        <taxon>Scolecida</taxon>
        <taxon>Capitellidae</taxon>
        <taxon>Capitella</taxon>
    </lineage>
</organism>
<name>R7UIB7_CAPTE</name>
<gene>
    <name evidence="1" type="ORF">CAPTEDRAFT_204178</name>
</gene>
<reference evidence="1 3" key="2">
    <citation type="journal article" date="2013" name="Nature">
        <title>Insights into bilaterian evolution from three spiralian genomes.</title>
        <authorList>
            <person name="Simakov O."/>
            <person name="Marletaz F."/>
            <person name="Cho S.J."/>
            <person name="Edsinger-Gonzales E."/>
            <person name="Havlak P."/>
            <person name="Hellsten U."/>
            <person name="Kuo D.H."/>
            <person name="Larsson T."/>
            <person name="Lv J."/>
            <person name="Arendt D."/>
            <person name="Savage R."/>
            <person name="Osoegawa K."/>
            <person name="de Jong P."/>
            <person name="Grimwood J."/>
            <person name="Chapman J.A."/>
            <person name="Shapiro H."/>
            <person name="Aerts A."/>
            <person name="Otillar R.P."/>
            <person name="Terry A.Y."/>
            <person name="Boore J.L."/>
            <person name="Grigoriev I.V."/>
            <person name="Lindberg D.R."/>
            <person name="Seaver E.C."/>
            <person name="Weisblat D.A."/>
            <person name="Putnam N.H."/>
            <person name="Rokhsar D.S."/>
        </authorList>
    </citation>
    <scope>NUCLEOTIDE SEQUENCE</scope>
    <source>
        <strain evidence="1 3">I ESC-2004</strain>
    </source>
</reference>
<keyword evidence="3" id="KW-1185">Reference proteome</keyword>
<proteinExistence type="predicted"/>
<dbReference type="AlphaFoldDB" id="R7UIB7"/>